<dbReference type="Pfam" id="PF07748">
    <property type="entry name" value="Glyco_hydro_38C"/>
    <property type="match status" value="1"/>
</dbReference>
<protein>
    <recommendedName>
        <fullName evidence="1">Glycosyl hydrolase family 38 C-terminal domain-containing protein</fullName>
    </recommendedName>
</protein>
<dbReference type="InterPro" id="IPR011682">
    <property type="entry name" value="Glyco_hydro_38_C"/>
</dbReference>
<dbReference type="GO" id="GO:0006013">
    <property type="term" value="P:mannose metabolic process"/>
    <property type="evidence" value="ECO:0007669"/>
    <property type="project" value="InterPro"/>
</dbReference>
<dbReference type="AlphaFoldDB" id="A0A9R1WMW1"/>
<evidence type="ECO:0000313" key="2">
    <source>
        <dbReference type="EMBL" id="KAJ0225612.1"/>
    </source>
</evidence>
<dbReference type="EMBL" id="NBSK02000001">
    <property type="protein sequence ID" value="KAJ0225612.1"/>
    <property type="molecule type" value="Genomic_DNA"/>
</dbReference>
<dbReference type="PANTHER" id="PTHR11607:SF3">
    <property type="entry name" value="LYSOSOMAL ALPHA-MANNOSIDASE"/>
    <property type="match status" value="1"/>
</dbReference>
<dbReference type="SUPFAM" id="SSF74650">
    <property type="entry name" value="Galactose mutarotase-like"/>
    <property type="match status" value="1"/>
</dbReference>
<dbReference type="Gene3D" id="2.70.98.30">
    <property type="entry name" value="Golgi alpha-mannosidase II, domain 4"/>
    <property type="match status" value="1"/>
</dbReference>
<dbReference type="Gene3D" id="2.60.40.1360">
    <property type="match status" value="1"/>
</dbReference>
<sequence>MIAKVAIAVVGGFLGWIYTRIKPPPPRVCGSPGGPPITSPRIQLNDGRHLPYREWGVSKDKANYKIIVISYCPPTETDLSSGKKLVVVVYNSQGWKRSDVIRLPAVSENIVVHDSNGKEVESWNFVNEAFYKHTKTGKDGIEVGTGNLKLIYSGSEGKVSQYVNSRSSITASVKQSYSFYAGFDGTTGEQIIRVFKNKEHAEVEFTVGPIPVDDRVGKEIVTQITTTMKSNKTFYIYSNGRDFLQRVNLGIHLKDETSELSLLVDRSVGGSSIVDGQLELMLHRRLLYYDGKGVAEALNETVCVGNDCRGLTVSIFYKSNWGGCQVAPILWSRNILSTSFGDEKTGTNFQVSTFLGMDSSYSLPDNVTLLTLQELEDGKILLRLAHLYEVGEDKDLSVMTSVELQKLFAKRKNPKTVTNKKITDFFPGFTPNVKTGCTTGAQVDAFKDLRRDCFHSLAEKPQFTLLTFRYQ</sequence>
<evidence type="ECO:0000313" key="3">
    <source>
        <dbReference type="Proteomes" id="UP000235145"/>
    </source>
</evidence>
<feature type="domain" description="Glycosyl hydrolase family 38 C-terminal" evidence="1">
    <location>
        <begin position="105"/>
        <end position="290"/>
    </location>
</feature>
<dbReference type="InterPro" id="IPR011013">
    <property type="entry name" value="Gal_mutarotase_sf_dom"/>
</dbReference>
<dbReference type="Proteomes" id="UP000235145">
    <property type="component" value="Unassembled WGS sequence"/>
</dbReference>
<organism evidence="2 3">
    <name type="scientific">Lactuca sativa</name>
    <name type="common">Garden lettuce</name>
    <dbReference type="NCBI Taxonomy" id="4236"/>
    <lineage>
        <taxon>Eukaryota</taxon>
        <taxon>Viridiplantae</taxon>
        <taxon>Streptophyta</taxon>
        <taxon>Embryophyta</taxon>
        <taxon>Tracheophyta</taxon>
        <taxon>Spermatophyta</taxon>
        <taxon>Magnoliopsida</taxon>
        <taxon>eudicotyledons</taxon>
        <taxon>Gunneridae</taxon>
        <taxon>Pentapetalae</taxon>
        <taxon>asterids</taxon>
        <taxon>campanulids</taxon>
        <taxon>Asterales</taxon>
        <taxon>Asteraceae</taxon>
        <taxon>Cichorioideae</taxon>
        <taxon>Cichorieae</taxon>
        <taxon>Lactucinae</taxon>
        <taxon>Lactuca</taxon>
    </lineage>
</organism>
<dbReference type="InterPro" id="IPR013780">
    <property type="entry name" value="Glyco_hydro_b"/>
</dbReference>
<proteinExistence type="predicted"/>
<dbReference type="GO" id="GO:0030246">
    <property type="term" value="F:carbohydrate binding"/>
    <property type="evidence" value="ECO:0007669"/>
    <property type="project" value="InterPro"/>
</dbReference>
<name>A0A9R1WMW1_LACSA</name>
<dbReference type="GO" id="GO:0004559">
    <property type="term" value="F:alpha-mannosidase activity"/>
    <property type="evidence" value="ECO:0000318"/>
    <property type="project" value="GO_Central"/>
</dbReference>
<reference evidence="2 3" key="1">
    <citation type="journal article" date="2017" name="Nat. Commun.">
        <title>Genome assembly with in vitro proximity ligation data and whole-genome triplication in lettuce.</title>
        <authorList>
            <person name="Reyes-Chin-Wo S."/>
            <person name="Wang Z."/>
            <person name="Yang X."/>
            <person name="Kozik A."/>
            <person name="Arikit S."/>
            <person name="Song C."/>
            <person name="Xia L."/>
            <person name="Froenicke L."/>
            <person name="Lavelle D.O."/>
            <person name="Truco M.J."/>
            <person name="Xia R."/>
            <person name="Zhu S."/>
            <person name="Xu C."/>
            <person name="Xu H."/>
            <person name="Xu X."/>
            <person name="Cox K."/>
            <person name="Korf I."/>
            <person name="Meyers B.C."/>
            <person name="Michelmore R.W."/>
        </authorList>
    </citation>
    <scope>NUCLEOTIDE SEQUENCE [LARGE SCALE GENOMIC DNA]</scope>
    <source>
        <strain evidence="3">cv. Salinas</strain>
        <tissue evidence="2">Seedlings</tissue>
    </source>
</reference>
<accession>A0A9R1WMW1</accession>
<keyword evidence="3" id="KW-1185">Reference proteome</keyword>
<dbReference type="InterPro" id="IPR050843">
    <property type="entry name" value="Glycosyl_Hydrlase_38"/>
</dbReference>
<comment type="caution">
    <text evidence="2">The sequence shown here is derived from an EMBL/GenBank/DDBJ whole genome shotgun (WGS) entry which is preliminary data.</text>
</comment>
<dbReference type="Gene3D" id="2.60.40.1180">
    <property type="entry name" value="Golgi alpha-mannosidase II"/>
    <property type="match status" value="1"/>
</dbReference>
<evidence type="ECO:0000259" key="1">
    <source>
        <dbReference type="Pfam" id="PF07748"/>
    </source>
</evidence>
<dbReference type="PANTHER" id="PTHR11607">
    <property type="entry name" value="ALPHA-MANNOSIDASE"/>
    <property type="match status" value="1"/>
</dbReference>
<gene>
    <name evidence="2" type="ORF">LSAT_V11C100030450</name>
</gene>